<dbReference type="HOGENOM" id="CLU_3268706_0_0_11"/>
<sequence>MNSITRKFNYVYIWLIATFAPHACFSVCQQMDSPRPISTPF</sequence>
<keyword evidence="1" id="KW-0614">Plasmid</keyword>
<evidence type="ECO:0000313" key="1">
    <source>
        <dbReference type="EMBL" id="AHW65669.1"/>
    </source>
</evidence>
<dbReference type="Proteomes" id="UP000023703">
    <property type="component" value="Plasmid pCgly1"/>
</dbReference>
<dbReference type="KEGG" id="cgy:CGLY_16480"/>
<evidence type="ECO:0000313" key="2">
    <source>
        <dbReference type="Proteomes" id="UP000023703"/>
    </source>
</evidence>
<keyword evidence="2" id="KW-1185">Reference proteome</keyword>
<dbReference type="AlphaFoldDB" id="X5DWI0"/>
<protein>
    <submittedName>
        <fullName evidence="1">Uncharacterized protein</fullName>
    </submittedName>
</protein>
<dbReference type="EMBL" id="CP006843">
    <property type="protein sequence ID" value="AHW65669.1"/>
    <property type="molecule type" value="Genomic_DNA"/>
</dbReference>
<reference evidence="1 2" key="1">
    <citation type="journal article" date="2015" name="Int. J. Syst. Evol. Microbiol.">
        <title>Revisiting Corynebacterium glyciniphilum (ex Kubota et al., 1972) sp. nov., nom. rev., isolated from putrefied banana.</title>
        <authorList>
            <person name="Al-Dilaimi A."/>
            <person name="Bednarz H."/>
            <person name="Lomker A."/>
            <person name="Niehaus K."/>
            <person name="Kalinowski J."/>
            <person name="Ruckert C."/>
        </authorList>
    </citation>
    <scope>NUCLEOTIDE SEQUENCE [LARGE SCALE GENOMIC DNA]</scope>
    <source>
        <strain evidence="1">AJ 3170</strain>
        <plasmid evidence="2">Plasmid pCgly1</plasmid>
    </source>
</reference>
<proteinExistence type="predicted"/>
<gene>
    <name evidence="1" type="ORF">CGLY_16480</name>
</gene>
<geneLocation type="plasmid" evidence="1 2">
    <name>pCgly1</name>
</geneLocation>
<organism evidence="1 2">
    <name type="scientific">Corynebacterium glyciniphilum AJ 3170</name>
    <dbReference type="NCBI Taxonomy" id="1404245"/>
    <lineage>
        <taxon>Bacteria</taxon>
        <taxon>Bacillati</taxon>
        <taxon>Actinomycetota</taxon>
        <taxon>Actinomycetes</taxon>
        <taxon>Mycobacteriales</taxon>
        <taxon>Corynebacteriaceae</taxon>
        <taxon>Corynebacterium</taxon>
    </lineage>
</organism>
<accession>X5DWI0</accession>
<name>X5DWI0_9CORY</name>